<sequence length="315" mass="36573">MRATFRLCGCSADKFVSTAVGRSFQDGSMTTKGKYFCLNQVETEPVFRIESNSLQHNEDIPTLSRSPNVSDAPSSDDEHAVFEEPLAQGLQNTLPSTPYRVSWYEYGHVCPAKRFTYWAFRRLRELPPEAREYYRRMLYQEISAARYVNQTWDCFMMVVDGYRKGKWVLKKYSVPIDESLIPKPYNNFWEETTHEERVWAHRRSYQMKELQALQREDDDLIFGAHMMDRRDVTYGSLKNLQTGMQGGTPVHANDLPAPCEADVKMSSHADDMSSALMSSIEDDKLWNPVLRSRIHNKIAREEVELYGFEDEDDIS</sequence>
<feature type="region of interest" description="Disordered" evidence="1">
    <location>
        <begin position="58"/>
        <end position="78"/>
    </location>
</feature>
<proteinExistence type="predicted"/>
<protein>
    <submittedName>
        <fullName evidence="2">Uncharacterized protein TCIL3000_11_10290</fullName>
    </submittedName>
</protein>
<accession>G0V1N6</accession>
<feature type="compositionally biased region" description="Polar residues" evidence="1">
    <location>
        <begin position="63"/>
        <end position="73"/>
    </location>
</feature>
<dbReference type="EMBL" id="HE575324">
    <property type="protein sequence ID" value="CCC95557.1"/>
    <property type="molecule type" value="Genomic_DNA"/>
</dbReference>
<evidence type="ECO:0000313" key="2">
    <source>
        <dbReference type="EMBL" id="CCC95557.1"/>
    </source>
</evidence>
<evidence type="ECO:0000256" key="1">
    <source>
        <dbReference type="SAM" id="MobiDB-lite"/>
    </source>
</evidence>
<dbReference type="VEuPathDB" id="TriTrypDB:TcIL3000.11.10290"/>
<name>G0V1N6_TRYCI</name>
<reference evidence="2" key="1">
    <citation type="journal article" date="2012" name="Proc. Natl. Acad. Sci. U.S.A.">
        <title>Antigenic diversity is generated by distinct evolutionary mechanisms in African trypanosome species.</title>
        <authorList>
            <person name="Jackson A.P."/>
            <person name="Berry A."/>
            <person name="Aslett M."/>
            <person name="Allison H.C."/>
            <person name="Burton P."/>
            <person name="Vavrova-Anderson J."/>
            <person name="Brown R."/>
            <person name="Browne H."/>
            <person name="Corton N."/>
            <person name="Hauser H."/>
            <person name="Gamble J."/>
            <person name="Gilderthorp R."/>
            <person name="Marcello L."/>
            <person name="McQuillan J."/>
            <person name="Otto T.D."/>
            <person name="Quail M.A."/>
            <person name="Sanders M.J."/>
            <person name="van Tonder A."/>
            <person name="Ginger M.L."/>
            <person name="Field M.C."/>
            <person name="Barry J.D."/>
            <person name="Hertz-Fowler C."/>
            <person name="Berriman M."/>
        </authorList>
    </citation>
    <scope>NUCLEOTIDE SEQUENCE</scope>
    <source>
        <strain evidence="2">IL3000</strain>
    </source>
</reference>
<gene>
    <name evidence="2" type="ORF">TCIL3000_11_10290</name>
</gene>
<organism evidence="2">
    <name type="scientific">Trypanosoma congolense (strain IL3000)</name>
    <dbReference type="NCBI Taxonomy" id="1068625"/>
    <lineage>
        <taxon>Eukaryota</taxon>
        <taxon>Discoba</taxon>
        <taxon>Euglenozoa</taxon>
        <taxon>Kinetoplastea</taxon>
        <taxon>Metakinetoplastina</taxon>
        <taxon>Trypanosomatida</taxon>
        <taxon>Trypanosomatidae</taxon>
        <taxon>Trypanosoma</taxon>
        <taxon>Nannomonas</taxon>
    </lineage>
</organism>
<dbReference type="AlphaFoldDB" id="G0V1N6"/>